<dbReference type="AlphaFoldDB" id="A0A3E1Y4N6"/>
<name>A0A3E1Y4N6_9BACT</name>
<evidence type="ECO:0000313" key="2">
    <source>
        <dbReference type="Proteomes" id="UP000260644"/>
    </source>
</evidence>
<protein>
    <submittedName>
        <fullName evidence="1">Uncharacterized protein</fullName>
    </submittedName>
</protein>
<gene>
    <name evidence="1" type="ORF">DVR12_21280</name>
</gene>
<dbReference type="RefSeq" id="WP_116977826.1">
    <property type="nucleotide sequence ID" value="NZ_QPMM01000012.1"/>
</dbReference>
<accession>A0A3E1Y4N6</accession>
<keyword evidence="2" id="KW-1185">Reference proteome</keyword>
<evidence type="ECO:0000313" key="1">
    <source>
        <dbReference type="EMBL" id="RFS19639.1"/>
    </source>
</evidence>
<organism evidence="1 2">
    <name type="scientific">Chitinophaga silvatica</name>
    <dbReference type="NCBI Taxonomy" id="2282649"/>
    <lineage>
        <taxon>Bacteria</taxon>
        <taxon>Pseudomonadati</taxon>
        <taxon>Bacteroidota</taxon>
        <taxon>Chitinophagia</taxon>
        <taxon>Chitinophagales</taxon>
        <taxon>Chitinophagaceae</taxon>
        <taxon>Chitinophaga</taxon>
    </lineage>
</organism>
<dbReference type="Proteomes" id="UP000260644">
    <property type="component" value="Unassembled WGS sequence"/>
</dbReference>
<comment type="caution">
    <text evidence="1">The sequence shown here is derived from an EMBL/GenBank/DDBJ whole genome shotgun (WGS) entry which is preliminary data.</text>
</comment>
<sequence>MKKVVQDSRLNKQETIILHLVSKPNNKLYEKRILICKLYSISIPGILDNPNFQTDSIAEAGGGMLLVNIL</sequence>
<reference evidence="1 2" key="1">
    <citation type="submission" date="2018-07" db="EMBL/GenBank/DDBJ databases">
        <title>Chitinophaga K2CV101002-2 sp. nov., isolated from a monsoon evergreen broad-leaved forest soil.</title>
        <authorList>
            <person name="Lv Y."/>
        </authorList>
    </citation>
    <scope>NUCLEOTIDE SEQUENCE [LARGE SCALE GENOMIC DNA]</scope>
    <source>
        <strain evidence="1 2">GDMCC 1.1288</strain>
    </source>
</reference>
<dbReference type="EMBL" id="QPMM01000012">
    <property type="protein sequence ID" value="RFS19639.1"/>
    <property type="molecule type" value="Genomic_DNA"/>
</dbReference>
<proteinExistence type="predicted"/>